<evidence type="ECO:0000313" key="4">
    <source>
        <dbReference type="Proteomes" id="UP001255856"/>
    </source>
</evidence>
<feature type="region of interest" description="Disordered" evidence="1">
    <location>
        <begin position="123"/>
        <end position="145"/>
    </location>
</feature>
<gene>
    <name evidence="3" type="ORF">QBZ16_001892</name>
</gene>
<evidence type="ECO:0000259" key="2">
    <source>
        <dbReference type="PROSITE" id="PS51087"/>
    </source>
</evidence>
<keyword evidence="4" id="KW-1185">Reference proteome</keyword>
<dbReference type="InterPro" id="IPR036767">
    <property type="entry name" value="ApaG_sf"/>
</dbReference>
<dbReference type="Proteomes" id="UP001255856">
    <property type="component" value="Unassembled WGS sequence"/>
</dbReference>
<feature type="compositionally biased region" description="Acidic residues" evidence="1">
    <location>
        <begin position="129"/>
        <end position="144"/>
    </location>
</feature>
<comment type="caution">
    <text evidence="3">The sequence shown here is derived from an EMBL/GenBank/DDBJ whole genome shotgun (WGS) entry which is preliminary data.</text>
</comment>
<dbReference type="Pfam" id="PF04379">
    <property type="entry name" value="DUF525"/>
    <property type="match status" value="1"/>
</dbReference>
<dbReference type="Gene3D" id="2.60.40.1470">
    <property type="entry name" value="ApaG domain"/>
    <property type="match status" value="1"/>
</dbReference>
<dbReference type="PROSITE" id="PS51087">
    <property type="entry name" value="APAG"/>
    <property type="match status" value="1"/>
</dbReference>
<evidence type="ECO:0000313" key="3">
    <source>
        <dbReference type="EMBL" id="KAK2079498.1"/>
    </source>
</evidence>
<dbReference type="AlphaFoldDB" id="A0AAD9IL19"/>
<proteinExistence type="predicted"/>
<dbReference type="PANTHER" id="PTHR47191:SF2">
    <property type="entry name" value="OS05G0170800 PROTEIN"/>
    <property type="match status" value="1"/>
</dbReference>
<feature type="domain" description="ApaG" evidence="2">
    <location>
        <begin position="114"/>
        <end position="260"/>
    </location>
</feature>
<accession>A0AAD9IL19</accession>
<name>A0AAD9IL19_PROWI</name>
<reference evidence="3" key="1">
    <citation type="submission" date="2021-01" db="EMBL/GenBank/DDBJ databases">
        <authorList>
            <person name="Eckstrom K.M.E."/>
        </authorList>
    </citation>
    <scope>NUCLEOTIDE SEQUENCE</scope>
    <source>
        <strain evidence="3">UVCC 0001</strain>
    </source>
</reference>
<evidence type="ECO:0000256" key="1">
    <source>
        <dbReference type="SAM" id="MobiDB-lite"/>
    </source>
</evidence>
<dbReference type="EMBL" id="JASFZW010000002">
    <property type="protein sequence ID" value="KAK2079498.1"/>
    <property type="molecule type" value="Genomic_DNA"/>
</dbReference>
<dbReference type="InterPro" id="IPR050718">
    <property type="entry name" value="ApaG-like"/>
</dbReference>
<dbReference type="SUPFAM" id="SSF110069">
    <property type="entry name" value="ApaG-like"/>
    <property type="match status" value="1"/>
</dbReference>
<organism evidence="3 4">
    <name type="scientific">Prototheca wickerhamii</name>
    <dbReference type="NCBI Taxonomy" id="3111"/>
    <lineage>
        <taxon>Eukaryota</taxon>
        <taxon>Viridiplantae</taxon>
        <taxon>Chlorophyta</taxon>
        <taxon>core chlorophytes</taxon>
        <taxon>Trebouxiophyceae</taxon>
        <taxon>Chlorellales</taxon>
        <taxon>Chlorellaceae</taxon>
        <taxon>Prototheca</taxon>
    </lineage>
</organism>
<sequence>MAFSLQSPLDGSVWMERGGHHSWTKTGYEYQIQTAKEALPWMAERLATPEVLEGGSLRELVRTEFRDPSGPASPSSLDRAIDGLRLLGEQVQLARGSSSATTRGVRVEVAAMSIPVVPIITATIGSSSSDDDEDDDEEEEEELEISNSQKMFYTYRVRVSNIGYEASDTVQLLGRHWLIEDARGSIIEVPKGTKGVVGCTPIIKPGTCFQYYSGMDLDGALRQMEGSFQMAVLSDDQQRTLERFDAEIAPFRPPAPAPRQQQL</sequence>
<dbReference type="InterPro" id="IPR007474">
    <property type="entry name" value="ApaG_domain"/>
</dbReference>
<protein>
    <recommendedName>
        <fullName evidence="2">ApaG domain-containing protein</fullName>
    </recommendedName>
</protein>
<dbReference type="PANTHER" id="PTHR47191">
    <property type="entry name" value="OS05G0170800 PROTEIN"/>
    <property type="match status" value="1"/>
</dbReference>